<dbReference type="EMBL" id="JAECZA010000030">
    <property type="protein sequence ID" value="MBH8573325.1"/>
    <property type="molecule type" value="Genomic_DNA"/>
</dbReference>
<feature type="transmembrane region" description="Helical" evidence="1">
    <location>
        <begin position="107"/>
        <end position="129"/>
    </location>
</feature>
<reference evidence="2 3" key="1">
    <citation type="journal article" date="2021" name="Int. J. Syst. Evol. Microbiol.">
        <title>Amazonocrinis nigriterrae gen. nov., sp. nov., Atlanticothrix silvestris gen. nov., sp. nov. and Dendronalium phyllosphericum gen. nov., sp. nov., nostocacean cyanobacteria from Brazilian environments.</title>
        <authorList>
            <person name="Alvarenga D.O."/>
            <person name="Andreote A.P.D."/>
            <person name="Branco L.H.Z."/>
            <person name="Delbaje E."/>
            <person name="Cruz R.B."/>
            <person name="Varani A.M."/>
            <person name="Fiore M.F."/>
        </authorList>
    </citation>
    <scope>NUCLEOTIDE SEQUENCE [LARGE SCALE GENOMIC DNA]</scope>
    <source>
        <strain evidence="2 3">CENA369</strain>
    </source>
</reference>
<evidence type="ECO:0000313" key="2">
    <source>
        <dbReference type="EMBL" id="MBH8573325.1"/>
    </source>
</evidence>
<evidence type="ECO:0000313" key="3">
    <source>
        <dbReference type="Proteomes" id="UP000662314"/>
    </source>
</evidence>
<keyword evidence="3" id="KW-1185">Reference proteome</keyword>
<feature type="transmembrane region" description="Helical" evidence="1">
    <location>
        <begin position="65"/>
        <end position="87"/>
    </location>
</feature>
<gene>
    <name evidence="2" type="ORF">I8752_09925</name>
</gene>
<evidence type="ECO:0000256" key="1">
    <source>
        <dbReference type="SAM" id="Phobius"/>
    </source>
</evidence>
<keyword evidence="1" id="KW-0812">Transmembrane</keyword>
<sequence>MSNLGNKRLETALAIATYAVGSGTALIAPTPSGEIPKQLIVTASDILMYARIWRIYFDEDLSSKGLLEILAELGLVTVGAIGAAYIVSKASTAILKEITNWTGPLGWGVTAAIAGSLNGLFGFTWALYCDNVYSQRKLKSANLFLSTQL</sequence>
<keyword evidence="1" id="KW-1133">Transmembrane helix</keyword>
<dbReference type="AlphaFoldDB" id="A0A8J7I272"/>
<dbReference type="Proteomes" id="UP000662314">
    <property type="component" value="Unassembled WGS sequence"/>
</dbReference>
<name>A0A8J7I272_9NOST</name>
<organism evidence="2 3">
    <name type="scientific">Dendronalium phyllosphericum CENA369</name>
    <dbReference type="NCBI Taxonomy" id="1725256"/>
    <lineage>
        <taxon>Bacteria</taxon>
        <taxon>Bacillati</taxon>
        <taxon>Cyanobacteriota</taxon>
        <taxon>Cyanophyceae</taxon>
        <taxon>Nostocales</taxon>
        <taxon>Nostocaceae</taxon>
        <taxon>Dendronalium</taxon>
        <taxon>Dendronalium phyllosphericum</taxon>
    </lineage>
</organism>
<comment type="caution">
    <text evidence="2">The sequence shown here is derived from an EMBL/GenBank/DDBJ whole genome shotgun (WGS) entry which is preliminary data.</text>
</comment>
<keyword evidence="1" id="KW-0472">Membrane</keyword>
<dbReference type="RefSeq" id="WP_214432145.1">
    <property type="nucleotide sequence ID" value="NZ_CAWPUQ010000134.1"/>
</dbReference>
<proteinExistence type="predicted"/>
<accession>A0A8J7I272</accession>
<protein>
    <submittedName>
        <fullName evidence="2">Uncharacterized protein</fullName>
    </submittedName>
</protein>